<keyword evidence="5" id="KW-0508">mRNA splicing</keyword>
<dbReference type="Gene3D" id="1.25.40.180">
    <property type="match status" value="1"/>
</dbReference>
<dbReference type="Gramene" id="KRH07799">
    <property type="protein sequence ID" value="KRH07799"/>
    <property type="gene ID" value="GLYMA_16G111600"/>
</dbReference>
<dbReference type="PANTHER" id="PTHR18034">
    <property type="entry name" value="CELL CYCLE CONTROL PROTEIN CWF22-RELATED"/>
    <property type="match status" value="1"/>
</dbReference>
<evidence type="ECO:0000256" key="2">
    <source>
        <dbReference type="ARBA" id="ARBA00006856"/>
    </source>
</evidence>
<dbReference type="EMBL" id="CM000849">
    <property type="protein sequence ID" value="KRH07799.1"/>
    <property type="molecule type" value="Genomic_DNA"/>
</dbReference>
<dbReference type="PANTHER" id="PTHR18034:SF3">
    <property type="entry name" value="PRE-MRNA-SPLICING FACTOR CWC22 HOMOLOG"/>
    <property type="match status" value="1"/>
</dbReference>
<dbReference type="Pfam" id="PF02847">
    <property type="entry name" value="MA3"/>
    <property type="match status" value="1"/>
</dbReference>
<feature type="compositionally biased region" description="Low complexity" evidence="7">
    <location>
        <begin position="299"/>
        <end position="310"/>
    </location>
</feature>
<dbReference type="GO" id="GO:0006417">
    <property type="term" value="P:regulation of translation"/>
    <property type="evidence" value="ECO:0007669"/>
    <property type="project" value="UniProtKB-KW"/>
</dbReference>
<keyword evidence="11" id="KW-1185">Reference proteome</keyword>
<comment type="subcellular location">
    <subcellularLocation>
        <location evidence="1">Nucleus</location>
    </subcellularLocation>
</comment>
<keyword evidence="3" id="KW-0507">mRNA processing</keyword>
<reference evidence="9 10" key="1">
    <citation type="journal article" date="2010" name="Nature">
        <title>Genome sequence of the palaeopolyploid soybean.</title>
        <authorList>
            <person name="Schmutz J."/>
            <person name="Cannon S.B."/>
            <person name="Schlueter J."/>
            <person name="Ma J."/>
            <person name="Mitros T."/>
            <person name="Nelson W."/>
            <person name="Hyten D.L."/>
            <person name="Song Q."/>
            <person name="Thelen J.J."/>
            <person name="Cheng J."/>
            <person name="Xu D."/>
            <person name="Hellsten U."/>
            <person name="May G.D."/>
            <person name="Yu Y."/>
            <person name="Sakurai T."/>
            <person name="Umezawa T."/>
            <person name="Bhattacharyya M.K."/>
            <person name="Sandhu D."/>
            <person name="Valliyodan B."/>
            <person name="Lindquist E."/>
            <person name="Peto M."/>
            <person name="Grant D."/>
            <person name="Shu S."/>
            <person name="Goodstein D."/>
            <person name="Barry K."/>
            <person name="Futrell-Griggs M."/>
            <person name="Abernathy B."/>
            <person name="Du J."/>
            <person name="Tian Z."/>
            <person name="Zhu L."/>
            <person name="Gill N."/>
            <person name="Joshi T."/>
            <person name="Libault M."/>
            <person name="Sethuraman A."/>
            <person name="Zhang X.-C."/>
            <person name="Shinozaki K."/>
            <person name="Nguyen H.T."/>
            <person name="Wing R.A."/>
            <person name="Cregan P."/>
            <person name="Specht J."/>
            <person name="Grimwood J."/>
            <person name="Rokhsar D."/>
            <person name="Stacey G."/>
            <person name="Shoemaker R.C."/>
            <person name="Jackson S.A."/>
        </authorList>
    </citation>
    <scope>NUCLEOTIDE SEQUENCE [LARGE SCALE GENOMIC DNA]</scope>
    <source>
        <strain evidence="10">cv. Williams 82</strain>
        <tissue evidence="9">Callus</tissue>
    </source>
</reference>
<dbReference type="GO" id="GO:0003723">
    <property type="term" value="F:RNA binding"/>
    <property type="evidence" value="ECO:0000318"/>
    <property type="project" value="GO_Central"/>
</dbReference>
<dbReference type="GO" id="GO:0071013">
    <property type="term" value="C:catalytic step 2 spliceosome"/>
    <property type="evidence" value="ECO:0000318"/>
    <property type="project" value="GO_Central"/>
</dbReference>
<evidence type="ECO:0000256" key="3">
    <source>
        <dbReference type="ARBA" id="ARBA00022664"/>
    </source>
</evidence>
<dbReference type="InterPro" id="IPR016024">
    <property type="entry name" value="ARM-type_fold"/>
</dbReference>
<evidence type="ECO:0000313" key="10">
    <source>
        <dbReference type="EnsemblPlants" id="KRH07799"/>
    </source>
</evidence>
<evidence type="ECO:0000313" key="9">
    <source>
        <dbReference type="EMBL" id="KRH07799.1"/>
    </source>
</evidence>
<feature type="domain" description="MI" evidence="8">
    <location>
        <begin position="108"/>
        <end position="227"/>
    </location>
</feature>
<dbReference type="STRING" id="3847.K7MGM2"/>
<keyword evidence="6" id="KW-0539">Nucleus</keyword>
<dbReference type="GO" id="GO:0000398">
    <property type="term" value="P:mRNA splicing, via spliceosome"/>
    <property type="evidence" value="ECO:0000318"/>
    <property type="project" value="GO_Central"/>
</dbReference>
<feature type="compositionally biased region" description="Basic residues" evidence="7">
    <location>
        <begin position="328"/>
        <end position="341"/>
    </location>
</feature>
<reference evidence="10" key="2">
    <citation type="submission" date="2018-02" db="UniProtKB">
        <authorList>
            <consortium name="EnsemblPlants"/>
        </authorList>
    </citation>
    <scope>IDENTIFICATION</scope>
    <source>
        <strain evidence="10">Williams 82</strain>
    </source>
</reference>
<evidence type="ECO:0000256" key="1">
    <source>
        <dbReference type="ARBA" id="ARBA00004123"/>
    </source>
</evidence>
<accession>K7MGM2</accession>
<keyword evidence="4" id="KW-0810">Translation regulation</keyword>
<dbReference type="AlphaFoldDB" id="K7MGM2"/>
<proteinExistence type="inferred from homology"/>
<organism evidence="10">
    <name type="scientific">Glycine max</name>
    <name type="common">Soybean</name>
    <name type="synonym">Glycine hispida</name>
    <dbReference type="NCBI Taxonomy" id="3847"/>
    <lineage>
        <taxon>Eukaryota</taxon>
        <taxon>Viridiplantae</taxon>
        <taxon>Streptophyta</taxon>
        <taxon>Embryophyta</taxon>
        <taxon>Tracheophyta</taxon>
        <taxon>Spermatophyta</taxon>
        <taxon>Magnoliopsida</taxon>
        <taxon>eudicotyledons</taxon>
        <taxon>Gunneridae</taxon>
        <taxon>Pentapetalae</taxon>
        <taxon>rosids</taxon>
        <taxon>fabids</taxon>
        <taxon>Fabales</taxon>
        <taxon>Fabaceae</taxon>
        <taxon>Papilionoideae</taxon>
        <taxon>50 kb inversion clade</taxon>
        <taxon>NPAAA clade</taxon>
        <taxon>indigoferoid/millettioid clade</taxon>
        <taxon>Phaseoleae</taxon>
        <taxon>Glycine</taxon>
        <taxon>Glycine subgen. Soja</taxon>
    </lineage>
</organism>
<gene>
    <name evidence="9" type="ORF">GLYMA_16G111600</name>
</gene>
<name>K7MGM2_SOYBN</name>
<dbReference type="SUPFAM" id="SSF48371">
    <property type="entry name" value="ARM repeat"/>
    <property type="match status" value="1"/>
</dbReference>
<dbReference type="PROSITE" id="PS51366">
    <property type="entry name" value="MI"/>
    <property type="match status" value="1"/>
</dbReference>
<dbReference type="eggNOG" id="KOG2140">
    <property type="taxonomic scope" value="Eukaryota"/>
</dbReference>
<dbReference type="InParanoid" id="K7MGM2"/>
<dbReference type="HOGENOM" id="CLU_006308_3_0_1"/>
<dbReference type="EnsemblPlants" id="KRH07799">
    <property type="protein sequence ID" value="KRH07799"/>
    <property type="gene ID" value="GLYMA_16G111600"/>
</dbReference>
<reference evidence="9" key="3">
    <citation type="submission" date="2018-07" db="EMBL/GenBank/DDBJ databases">
        <title>WGS assembly of Glycine max.</title>
        <authorList>
            <person name="Schmutz J."/>
            <person name="Cannon S."/>
            <person name="Schlueter J."/>
            <person name="Ma J."/>
            <person name="Mitros T."/>
            <person name="Nelson W."/>
            <person name="Hyten D."/>
            <person name="Song Q."/>
            <person name="Thelen J."/>
            <person name="Cheng J."/>
            <person name="Xu D."/>
            <person name="Hellsten U."/>
            <person name="May G."/>
            <person name="Yu Y."/>
            <person name="Sakurai T."/>
            <person name="Umezawa T."/>
            <person name="Bhattacharyya M."/>
            <person name="Sandhu D."/>
            <person name="Valliyodan B."/>
            <person name="Lindquist E."/>
            <person name="Peto M."/>
            <person name="Grant D."/>
            <person name="Shu S."/>
            <person name="Goodstein D."/>
            <person name="Barry K."/>
            <person name="Futrell-Griggs M."/>
            <person name="Abernathy B."/>
            <person name="Du J."/>
            <person name="Tian Z."/>
            <person name="Zhu L."/>
            <person name="Gill N."/>
            <person name="Joshi T."/>
            <person name="Libault M."/>
            <person name="Sethuraman A."/>
            <person name="Zhang X."/>
            <person name="Shinozaki K."/>
            <person name="Nguyen H."/>
            <person name="Wing R."/>
            <person name="Cregan P."/>
            <person name="Specht J."/>
            <person name="Grimwood J."/>
            <person name="Rokhsar D."/>
            <person name="Stacey G."/>
            <person name="Shoemaker R."/>
            <person name="Jackson S."/>
        </authorList>
    </citation>
    <scope>NUCLEOTIDE SEQUENCE</scope>
    <source>
        <tissue evidence="9">Callus</tissue>
    </source>
</reference>
<evidence type="ECO:0000256" key="6">
    <source>
        <dbReference type="ARBA" id="ARBA00023242"/>
    </source>
</evidence>
<dbReference type="SMR" id="K7MGM2"/>
<evidence type="ECO:0000313" key="11">
    <source>
        <dbReference type="Proteomes" id="UP000008827"/>
    </source>
</evidence>
<evidence type="ECO:0000259" key="8">
    <source>
        <dbReference type="PROSITE" id="PS51366"/>
    </source>
</evidence>
<dbReference type="InterPro" id="IPR050781">
    <property type="entry name" value="CWC22_splicing_factor"/>
</dbReference>
<evidence type="ECO:0000256" key="5">
    <source>
        <dbReference type="ARBA" id="ARBA00023187"/>
    </source>
</evidence>
<feature type="region of interest" description="Disordered" evidence="7">
    <location>
        <begin position="293"/>
        <end position="341"/>
    </location>
</feature>
<dbReference type="InterPro" id="IPR003891">
    <property type="entry name" value="Initiation_fac_eIF4g_MI"/>
</dbReference>
<protein>
    <recommendedName>
        <fullName evidence="8">MI domain-containing protein</fullName>
    </recommendedName>
</protein>
<dbReference type="Proteomes" id="UP000008827">
    <property type="component" value="Chromosome 16"/>
</dbReference>
<dbReference type="OMA" id="MKIRLEP"/>
<dbReference type="PaxDb" id="3847-GLYMA16G21451.1"/>
<evidence type="ECO:0000256" key="7">
    <source>
        <dbReference type="SAM" id="MobiDB-lite"/>
    </source>
</evidence>
<dbReference type="SMART" id="SM00544">
    <property type="entry name" value="MA3"/>
    <property type="match status" value="1"/>
</dbReference>
<evidence type="ECO:0000256" key="4">
    <source>
        <dbReference type="ARBA" id="ARBA00022845"/>
    </source>
</evidence>
<comment type="similarity">
    <text evidence="2">Belongs to the CWC22 family.</text>
</comment>
<sequence>VGFYTECGSILQNLSPKGLHGIFERFRGILHEGEIDKHVQFLIEGLFAIRKAKFQGYPAEDHHKISLDEEIDPEISLDIFKPDPNFLEKEKRYEEMQTKDETQTNLVNLLRKIYLTIMSSVDFEEAGHELLKIKLKPDQEMELCIMLLECCSQKRKYLRYYGLLGQCFVQQYSMIHRLETNKLRNVANFFAHLLGTDALPWRVLSYLYTTSSSRIFIKILFEKLSEHLGIWLLNERLNDQTMLEYFESIFPKDNPKNTRFCINFFTSIGLGDLIENLLREYLKNMPCLIMQQQKDESGSSDSSDYGTASSEKGDSACSDESDSENGRRGRKRRRKPLHPQN</sequence>